<feature type="compositionally biased region" description="Low complexity" evidence="6">
    <location>
        <begin position="556"/>
        <end position="572"/>
    </location>
</feature>
<dbReference type="PRINTS" id="PR00507">
    <property type="entry name" value="N12N6MTFRASE"/>
</dbReference>
<proteinExistence type="predicted"/>
<dbReference type="SUPFAM" id="SSF53335">
    <property type="entry name" value="S-adenosyl-L-methionine-dependent methyltransferases"/>
    <property type="match status" value="1"/>
</dbReference>
<dbReference type="PANTHER" id="PTHR33841:SF1">
    <property type="entry name" value="DNA METHYLTRANSFERASE A"/>
    <property type="match status" value="1"/>
</dbReference>
<feature type="region of interest" description="Disordered" evidence="6">
    <location>
        <begin position="1220"/>
        <end position="1240"/>
    </location>
</feature>
<evidence type="ECO:0000256" key="5">
    <source>
        <dbReference type="ARBA" id="ARBA00047942"/>
    </source>
</evidence>
<feature type="region of interest" description="Disordered" evidence="6">
    <location>
        <begin position="67"/>
        <end position="146"/>
    </location>
</feature>
<dbReference type="EC" id="2.1.1.72" evidence="1"/>
<dbReference type="GO" id="GO:0009007">
    <property type="term" value="F:site-specific DNA-methyltransferase (adenine-specific) activity"/>
    <property type="evidence" value="ECO:0007669"/>
    <property type="project" value="UniProtKB-EC"/>
</dbReference>
<keyword evidence="3" id="KW-0808">Transferase</keyword>
<evidence type="ECO:0000256" key="2">
    <source>
        <dbReference type="ARBA" id="ARBA00022603"/>
    </source>
</evidence>
<dbReference type="PANTHER" id="PTHR33841">
    <property type="entry name" value="DNA METHYLTRANSFERASE YEEA-RELATED"/>
    <property type="match status" value="1"/>
</dbReference>
<feature type="compositionally biased region" description="Polar residues" evidence="6">
    <location>
        <begin position="607"/>
        <end position="619"/>
    </location>
</feature>
<dbReference type="Pfam" id="PF07669">
    <property type="entry name" value="Eco57I"/>
    <property type="match status" value="1"/>
</dbReference>
<evidence type="ECO:0000259" key="7">
    <source>
        <dbReference type="Pfam" id="PF07669"/>
    </source>
</evidence>
<feature type="region of interest" description="Disordered" evidence="6">
    <location>
        <begin position="556"/>
        <end position="626"/>
    </location>
</feature>
<feature type="compositionally biased region" description="Basic and acidic residues" evidence="6">
    <location>
        <begin position="1286"/>
        <end position="1295"/>
    </location>
</feature>
<reference evidence="8" key="1">
    <citation type="journal article" date="2020" name="Fungal Divers.">
        <title>Resolving the Mortierellaceae phylogeny through synthesis of multi-gene phylogenetics and phylogenomics.</title>
        <authorList>
            <person name="Vandepol N."/>
            <person name="Liber J."/>
            <person name="Desiro A."/>
            <person name="Na H."/>
            <person name="Kennedy M."/>
            <person name="Barry K."/>
            <person name="Grigoriev I.V."/>
            <person name="Miller A.N."/>
            <person name="O'Donnell K."/>
            <person name="Stajich J.E."/>
            <person name="Bonito G."/>
        </authorList>
    </citation>
    <scope>NUCLEOTIDE SEQUENCE</scope>
    <source>
        <strain evidence="8">NVP1</strain>
    </source>
</reference>
<dbReference type="EMBL" id="JAAAUY010000153">
    <property type="protein sequence ID" value="KAF9334342.1"/>
    <property type="molecule type" value="Genomic_DNA"/>
</dbReference>
<evidence type="ECO:0000256" key="6">
    <source>
        <dbReference type="SAM" id="MobiDB-lite"/>
    </source>
</evidence>
<dbReference type="PROSITE" id="PS00092">
    <property type="entry name" value="N6_MTASE"/>
    <property type="match status" value="1"/>
</dbReference>
<keyword evidence="4" id="KW-0949">S-adenosyl-L-methionine</keyword>
<name>A0A9P5VNR3_9FUNG</name>
<feature type="compositionally biased region" description="Basic and acidic residues" evidence="6">
    <location>
        <begin position="106"/>
        <end position="119"/>
    </location>
</feature>
<feature type="domain" description="Type II methyltransferase M.TaqI-like" evidence="7">
    <location>
        <begin position="643"/>
        <end position="708"/>
    </location>
</feature>
<dbReference type="GO" id="GO:0006304">
    <property type="term" value="P:DNA modification"/>
    <property type="evidence" value="ECO:0007669"/>
    <property type="project" value="InterPro"/>
</dbReference>
<feature type="compositionally biased region" description="Polar residues" evidence="6">
    <location>
        <begin position="1318"/>
        <end position="1336"/>
    </location>
</feature>
<dbReference type="Gene3D" id="3.40.50.150">
    <property type="entry name" value="Vaccinia Virus protein VP39"/>
    <property type="match status" value="1"/>
</dbReference>
<organism evidence="8 9">
    <name type="scientific">Podila minutissima</name>
    <dbReference type="NCBI Taxonomy" id="64525"/>
    <lineage>
        <taxon>Eukaryota</taxon>
        <taxon>Fungi</taxon>
        <taxon>Fungi incertae sedis</taxon>
        <taxon>Mucoromycota</taxon>
        <taxon>Mortierellomycotina</taxon>
        <taxon>Mortierellomycetes</taxon>
        <taxon>Mortierellales</taxon>
        <taxon>Mortierellaceae</taxon>
        <taxon>Podila</taxon>
    </lineage>
</organism>
<sequence>MAKQSNAASTVHPRLESVLVELFNGMLMSHNALATREHISSQEQPMVLRPVMIQSLDHLAALMAHAPSVSSSGIPATMAPSAPGATRKKAPPHPPSRLSQSIYFSDTERDTDSDLDLDRGAQGADTTRREATEGTTGRSSGPSHPESELLAMDIEAAEMYTSTIEFLSLMTAFVSVVCWLMQARLKRNTSHTDSTIGMDEDVDMENRQPVDKDCFERLHSFLLFFDDHDNVLKPIQDALYLEEQQSSHNTAHSRSTDDPTRQVGLFAWHYFLFSGDEDGPLQQEVSLIDRQALDSIHFDVILNDLYSTHVLAMTAKEHQKDHGQFYTPSNVVDFMWRRAIVGRENLLERFVANLGGSQDQGGGNQASTTPSVSESPLVPTALDPCLGVSTFLSCYVRLLIQKARHDHTDTIWNSPSASRLLLAQICENIWGIELDGFAFWMARCGILAALIPLVERVQELHHLQQQNPHYRIDGEEMTKLSRLHLFRNDTLQLTVPDGVHPDKVWERACILQLRDPQLLRFDFIVTNPPYMIRKTGTFSAPDPEVYDWSILETEGSPTVNTSSVSPSETSSRSKPRRGSISPNPPVSEDIVSAAEEEYELEESDSEVTTPGSMSTGSPQSSRIKASHSSSWSASSASASMRLGAKGMMQAYGYFIWFAAQRIKPYAGVSCMITASQWLTLEFATKLRAWLFENCLMDEFFQFEPFKVFAKVQTDSLIFKIRSMEPGRTRQDSSVAPLDQSPLHHRFLEIGAHRTVFLRHTDHHRPLDGILHDYMDFFAISPQEQGSSVNIMVSNKTREELSAIIAAPPQPSSSSLTTVTAPTYSFAPMMPSSLLSTFLLSLTQDLPGICSAGTKRVNRLSAVEPLLWHRGPNTNPVYGLVVRMEYAEVMFGEVMKARWFRPAFYWNGKNSPEVGMMTKALHKEGQFWQGRDRLRLSKKEGSPAESYLVPTPGSHRLYGLCMVDKESVKVLREQMEQGVQGAAALWQYLKDVRNHFQPGLASKKRKVSSSGKQQTTDDEGVAYCSTNQCGSDVPEKVVHPINYGYFSKTQPRQRFFLDTSSLAVTNQCIYLTLNKLSHHYDAAQSPPLIYFLTLLNSSTLQFFVLHHCQYDQQGRMRLFRESMAKIPFQDHDVKNSPQRIHYAAQLGQRMIDLKGILYRAVMEWNLTGSNSRTDLGAPRLSEPFVGTVGGNQGLLDWIRRGGDPPTGVLPKTKDQIWRMLQSHASASTTRSPPSTSIAQLSTSAPPALPALGAHFHRAGSLMSSQADIDTDANTGTDMDTDTDDNFDSDRRSRFGQEDVEQTPQREYQHPLQDPRSGFPPQQYNQQRSHSWMSSINGPTQSPSTSHPPSHPPQSSTHRHAPQPRHLLQNQDTVCDAIMRALERAVTMVEMLQWAVDQYGYMLYGIQPRFQKLLELELKVAYGSRLDAVIANVPSPVSEPLSLPLQHQQPVGPLDHDQPMRSGEEMSFGHVEDPITVPQSGILSTSAPSALYSTPLSPTVPLRPILPRQGSAGTRHMRPPLATQTHAVSAHSPSNLEQDLGIMVTELQRWDKSEEEDPASVAVPAYSQSIMENAQAAVSSLEELLRRYPPL</sequence>
<dbReference type="InterPro" id="IPR050953">
    <property type="entry name" value="N4_N6_ade-DNA_methylase"/>
</dbReference>
<feature type="compositionally biased region" description="Acidic residues" evidence="6">
    <location>
        <begin position="594"/>
        <end position="605"/>
    </location>
</feature>
<comment type="caution">
    <text evidence="8">The sequence shown here is derived from an EMBL/GenBank/DDBJ whole genome shotgun (WGS) entry which is preliminary data.</text>
</comment>
<evidence type="ECO:0000313" key="8">
    <source>
        <dbReference type="EMBL" id="KAF9334342.1"/>
    </source>
</evidence>
<evidence type="ECO:0000256" key="3">
    <source>
        <dbReference type="ARBA" id="ARBA00022679"/>
    </source>
</evidence>
<feature type="compositionally biased region" description="Low complexity" evidence="6">
    <location>
        <begin position="1221"/>
        <end position="1235"/>
    </location>
</feature>
<feature type="compositionally biased region" description="Low complexity" evidence="6">
    <location>
        <begin position="1337"/>
        <end position="1354"/>
    </location>
</feature>
<keyword evidence="2" id="KW-0489">Methyltransferase</keyword>
<dbReference type="InterPro" id="IPR002052">
    <property type="entry name" value="DNA_methylase_N6_adenine_CS"/>
</dbReference>
<comment type="catalytic activity">
    <reaction evidence="5">
        <text>a 2'-deoxyadenosine in DNA + S-adenosyl-L-methionine = an N(6)-methyl-2'-deoxyadenosine in DNA + S-adenosyl-L-homocysteine + H(+)</text>
        <dbReference type="Rhea" id="RHEA:15197"/>
        <dbReference type="Rhea" id="RHEA-COMP:12418"/>
        <dbReference type="Rhea" id="RHEA-COMP:12419"/>
        <dbReference type="ChEBI" id="CHEBI:15378"/>
        <dbReference type="ChEBI" id="CHEBI:57856"/>
        <dbReference type="ChEBI" id="CHEBI:59789"/>
        <dbReference type="ChEBI" id="CHEBI:90615"/>
        <dbReference type="ChEBI" id="CHEBI:90616"/>
        <dbReference type="EC" id="2.1.1.72"/>
    </reaction>
</comment>
<evidence type="ECO:0000313" key="9">
    <source>
        <dbReference type="Proteomes" id="UP000696485"/>
    </source>
</evidence>
<dbReference type="GO" id="GO:0003676">
    <property type="term" value="F:nucleic acid binding"/>
    <property type="evidence" value="ECO:0007669"/>
    <property type="project" value="InterPro"/>
</dbReference>
<feature type="region of interest" description="Disordered" evidence="6">
    <location>
        <begin position="1266"/>
        <end position="1361"/>
    </location>
</feature>
<keyword evidence="9" id="KW-1185">Reference proteome</keyword>
<dbReference type="GO" id="GO:0032259">
    <property type="term" value="P:methylation"/>
    <property type="evidence" value="ECO:0007669"/>
    <property type="project" value="UniProtKB-KW"/>
</dbReference>
<dbReference type="InterPro" id="IPR011639">
    <property type="entry name" value="MethylTrfase_TaqI-like_dom"/>
</dbReference>
<evidence type="ECO:0000256" key="4">
    <source>
        <dbReference type="ARBA" id="ARBA00022691"/>
    </source>
</evidence>
<gene>
    <name evidence="8" type="ORF">BG006_002333</name>
</gene>
<evidence type="ECO:0000256" key="1">
    <source>
        <dbReference type="ARBA" id="ARBA00011900"/>
    </source>
</evidence>
<accession>A0A9P5VNR3</accession>
<protein>
    <recommendedName>
        <fullName evidence="1">site-specific DNA-methyltransferase (adenine-specific)</fullName>
        <ecNumber evidence="1">2.1.1.72</ecNumber>
    </recommendedName>
</protein>
<dbReference type="InterPro" id="IPR029063">
    <property type="entry name" value="SAM-dependent_MTases_sf"/>
</dbReference>
<dbReference type="Proteomes" id="UP000696485">
    <property type="component" value="Unassembled WGS sequence"/>
</dbReference>